<dbReference type="Pfam" id="PF00005">
    <property type="entry name" value="ABC_tran"/>
    <property type="match status" value="1"/>
</dbReference>
<evidence type="ECO:0000256" key="4">
    <source>
        <dbReference type="ARBA" id="ARBA00022692"/>
    </source>
</evidence>
<dbReference type="FunFam" id="3.40.50.300:FF:000221">
    <property type="entry name" value="Multidrug ABC transporter ATP-binding protein"/>
    <property type="match status" value="1"/>
</dbReference>
<keyword evidence="4 9" id="KW-0812">Transmembrane</keyword>
<evidence type="ECO:0000313" key="13">
    <source>
        <dbReference type="Proteomes" id="UP000255326"/>
    </source>
</evidence>
<dbReference type="Proteomes" id="UP000255326">
    <property type="component" value="Unassembled WGS sequence"/>
</dbReference>
<dbReference type="InterPro" id="IPR003593">
    <property type="entry name" value="AAA+_ATPase"/>
</dbReference>
<feature type="domain" description="ABC transporter" evidence="10">
    <location>
        <begin position="339"/>
        <end position="572"/>
    </location>
</feature>
<feature type="transmembrane region" description="Helical" evidence="9">
    <location>
        <begin position="21"/>
        <end position="41"/>
    </location>
</feature>
<dbReference type="PANTHER" id="PTHR43394:SF1">
    <property type="entry name" value="ATP-BINDING CASSETTE SUB-FAMILY B MEMBER 10, MITOCHONDRIAL"/>
    <property type="match status" value="1"/>
</dbReference>
<dbReference type="SUPFAM" id="SSF90123">
    <property type="entry name" value="ABC transporter transmembrane region"/>
    <property type="match status" value="1"/>
</dbReference>
<dbReference type="GO" id="GO:0015421">
    <property type="term" value="F:ABC-type oligopeptide transporter activity"/>
    <property type="evidence" value="ECO:0007669"/>
    <property type="project" value="TreeGrafter"/>
</dbReference>
<evidence type="ECO:0000256" key="6">
    <source>
        <dbReference type="ARBA" id="ARBA00022840"/>
    </source>
</evidence>
<dbReference type="PROSITE" id="PS00211">
    <property type="entry name" value="ABC_TRANSPORTER_1"/>
    <property type="match status" value="1"/>
</dbReference>
<proteinExistence type="predicted"/>
<keyword evidence="3" id="KW-1003">Cell membrane</keyword>
<feature type="transmembrane region" description="Helical" evidence="9">
    <location>
        <begin position="284"/>
        <end position="303"/>
    </location>
</feature>
<protein>
    <submittedName>
        <fullName evidence="12">ATP-binding cassette subfamily B protein</fullName>
    </submittedName>
</protein>
<dbReference type="Pfam" id="PF00664">
    <property type="entry name" value="ABC_membrane"/>
    <property type="match status" value="1"/>
</dbReference>
<evidence type="ECO:0000256" key="1">
    <source>
        <dbReference type="ARBA" id="ARBA00004651"/>
    </source>
</evidence>
<evidence type="ECO:0000256" key="9">
    <source>
        <dbReference type="SAM" id="Phobius"/>
    </source>
</evidence>
<feature type="transmembrane region" description="Helical" evidence="9">
    <location>
        <begin position="161"/>
        <end position="179"/>
    </location>
</feature>
<comment type="caution">
    <text evidence="12">The sequence shown here is derived from an EMBL/GenBank/DDBJ whole genome shotgun (WGS) entry which is preliminary data.</text>
</comment>
<keyword evidence="7 9" id="KW-1133">Transmembrane helix</keyword>
<dbReference type="InterPro" id="IPR011527">
    <property type="entry name" value="ABC1_TM_dom"/>
</dbReference>
<comment type="subcellular location">
    <subcellularLocation>
        <location evidence="1">Cell membrane</location>
        <topology evidence="1">Multi-pass membrane protein</topology>
    </subcellularLocation>
</comment>
<dbReference type="PANTHER" id="PTHR43394">
    <property type="entry name" value="ATP-DEPENDENT PERMEASE MDL1, MITOCHONDRIAL"/>
    <property type="match status" value="1"/>
</dbReference>
<dbReference type="InterPro" id="IPR036640">
    <property type="entry name" value="ABC1_TM_sf"/>
</dbReference>
<feature type="domain" description="ABC transmembrane type-1" evidence="11">
    <location>
        <begin position="23"/>
        <end position="304"/>
    </location>
</feature>
<dbReference type="PROSITE" id="PS50929">
    <property type="entry name" value="ABC_TM1F"/>
    <property type="match status" value="1"/>
</dbReference>
<keyword evidence="8 9" id="KW-0472">Membrane</keyword>
<evidence type="ECO:0000256" key="7">
    <source>
        <dbReference type="ARBA" id="ARBA00022989"/>
    </source>
</evidence>
<gene>
    <name evidence="12" type="ORF">DFR59_105178</name>
</gene>
<keyword evidence="13" id="KW-1185">Reference proteome</keyword>
<evidence type="ECO:0000256" key="3">
    <source>
        <dbReference type="ARBA" id="ARBA00022475"/>
    </source>
</evidence>
<organism evidence="12 13">
    <name type="scientific">Falsibacillus pallidus</name>
    <dbReference type="NCBI Taxonomy" id="493781"/>
    <lineage>
        <taxon>Bacteria</taxon>
        <taxon>Bacillati</taxon>
        <taxon>Bacillota</taxon>
        <taxon>Bacilli</taxon>
        <taxon>Bacillales</taxon>
        <taxon>Bacillaceae</taxon>
        <taxon>Falsibacillus</taxon>
    </lineage>
</organism>
<keyword evidence="6 12" id="KW-0067">ATP-binding</keyword>
<evidence type="ECO:0000256" key="8">
    <source>
        <dbReference type="ARBA" id="ARBA00023136"/>
    </source>
</evidence>
<evidence type="ECO:0000256" key="2">
    <source>
        <dbReference type="ARBA" id="ARBA00022448"/>
    </source>
</evidence>
<dbReference type="CDD" id="cd18548">
    <property type="entry name" value="ABC_6TM_Tm287_like"/>
    <property type="match status" value="1"/>
</dbReference>
<keyword evidence="2" id="KW-0813">Transport</keyword>
<dbReference type="Gene3D" id="3.40.50.300">
    <property type="entry name" value="P-loop containing nucleotide triphosphate hydrolases"/>
    <property type="match status" value="1"/>
</dbReference>
<dbReference type="SMART" id="SM00382">
    <property type="entry name" value="AAA"/>
    <property type="match status" value="1"/>
</dbReference>
<feature type="transmembrane region" description="Helical" evidence="9">
    <location>
        <begin position="61"/>
        <end position="82"/>
    </location>
</feature>
<accession>A0A370GF76</accession>
<dbReference type="AlphaFoldDB" id="A0A370GF76"/>
<dbReference type="InterPro" id="IPR017871">
    <property type="entry name" value="ABC_transporter-like_CS"/>
</dbReference>
<sequence length="585" mass="65115">MRGGNDMFKIRTYIKPYRISAGFALLFMLLELVAELWHPIFMAKIIDEGILQKDFPIILKWGGVMVGLSLIGFLSGIMNSFFSSHVSQSFGYDIRQSVFSKIQAFSFANFNRFPTSSLITRMTNDVTQLQQTVFASLRIMMRAPLLVLGGAIMALTVNVNLALILVIVIPALTLFLIWMMRKAGSLFRGVQQRLDHVNLVMRENLIGIRLIRAFLKKKHEVNRFTGANEELRDKTIYAYRLIEVTLPVLVLVMNVSIILILWLGGRGIESGSASAGDVVAVVNYATRVSAAISMFTFIIMNFSRAQASTHRIKEVMETEIDLTESEELHESSAITSGKIEFDHVFFKYPGTDEDVLEDVTFTVEPGQRMAILGSTGSGKSSLFQLVPRLYDTTGGTVLIDGRCVEKMKIEELRKQIGFVPQEALLFSGTVADNIAWGKENAGEEEICSAAKDAQIHDTIMKLPNQYDTVLGQRGVNLSGGQKQRLSIARALVRKPKILMLDDSTSALDLKTEANLLKALKKYSCTTLIITQKISTALQSDIILLLEDGKVIGKGTHEELIETSRLYQQIFASQFGEESLKNVQTS</sequence>
<dbReference type="GO" id="GO:0016887">
    <property type="term" value="F:ATP hydrolysis activity"/>
    <property type="evidence" value="ECO:0007669"/>
    <property type="project" value="InterPro"/>
</dbReference>
<feature type="transmembrane region" description="Helical" evidence="9">
    <location>
        <begin position="241"/>
        <end position="264"/>
    </location>
</feature>
<dbReference type="GO" id="GO:0005886">
    <property type="term" value="C:plasma membrane"/>
    <property type="evidence" value="ECO:0007669"/>
    <property type="project" value="UniProtKB-SubCell"/>
</dbReference>
<dbReference type="InterPro" id="IPR039421">
    <property type="entry name" value="Type_1_exporter"/>
</dbReference>
<name>A0A370GF76_9BACI</name>
<evidence type="ECO:0000256" key="5">
    <source>
        <dbReference type="ARBA" id="ARBA00022741"/>
    </source>
</evidence>
<dbReference type="PROSITE" id="PS50893">
    <property type="entry name" value="ABC_TRANSPORTER_2"/>
    <property type="match status" value="1"/>
</dbReference>
<dbReference type="FunFam" id="1.20.1560.10:FF:000040">
    <property type="entry name" value="Multidrug ABC transporter ATP-binding protein"/>
    <property type="match status" value="1"/>
</dbReference>
<feature type="transmembrane region" description="Helical" evidence="9">
    <location>
        <begin position="139"/>
        <end position="155"/>
    </location>
</feature>
<evidence type="ECO:0000313" key="12">
    <source>
        <dbReference type="EMBL" id="RDI42337.1"/>
    </source>
</evidence>
<dbReference type="InterPro" id="IPR027417">
    <property type="entry name" value="P-loop_NTPase"/>
</dbReference>
<dbReference type="SUPFAM" id="SSF52540">
    <property type="entry name" value="P-loop containing nucleoside triphosphate hydrolases"/>
    <property type="match status" value="1"/>
</dbReference>
<keyword evidence="5" id="KW-0547">Nucleotide-binding</keyword>
<dbReference type="EMBL" id="QQAY01000005">
    <property type="protein sequence ID" value="RDI42337.1"/>
    <property type="molecule type" value="Genomic_DNA"/>
</dbReference>
<dbReference type="Gene3D" id="1.20.1560.10">
    <property type="entry name" value="ABC transporter type 1, transmembrane domain"/>
    <property type="match status" value="1"/>
</dbReference>
<dbReference type="InterPro" id="IPR003439">
    <property type="entry name" value="ABC_transporter-like_ATP-bd"/>
</dbReference>
<evidence type="ECO:0000259" key="11">
    <source>
        <dbReference type="PROSITE" id="PS50929"/>
    </source>
</evidence>
<evidence type="ECO:0000259" key="10">
    <source>
        <dbReference type="PROSITE" id="PS50893"/>
    </source>
</evidence>
<reference evidence="12 13" key="1">
    <citation type="submission" date="2018-07" db="EMBL/GenBank/DDBJ databases">
        <title>Genomic Encyclopedia of Type Strains, Phase IV (KMG-IV): sequencing the most valuable type-strain genomes for metagenomic binning, comparative biology and taxonomic classification.</title>
        <authorList>
            <person name="Goeker M."/>
        </authorList>
    </citation>
    <scope>NUCLEOTIDE SEQUENCE [LARGE SCALE GENOMIC DNA]</scope>
    <source>
        <strain evidence="12 13">DSM 25281</strain>
    </source>
</reference>
<dbReference type="GO" id="GO:0005524">
    <property type="term" value="F:ATP binding"/>
    <property type="evidence" value="ECO:0007669"/>
    <property type="project" value="UniProtKB-KW"/>
</dbReference>